<name>A0A8S2JDE5_9BILA</name>
<evidence type="ECO:0000313" key="3">
    <source>
        <dbReference type="EMBL" id="CAF3794332.1"/>
    </source>
</evidence>
<dbReference type="Proteomes" id="UP000677228">
    <property type="component" value="Unassembled WGS sequence"/>
</dbReference>
<proteinExistence type="predicted"/>
<feature type="chain" id="PRO_5036273638" evidence="1">
    <location>
        <begin position="20"/>
        <end position="112"/>
    </location>
</feature>
<evidence type="ECO:0000256" key="1">
    <source>
        <dbReference type="SAM" id="SignalP"/>
    </source>
</evidence>
<dbReference type="Proteomes" id="UP000682733">
    <property type="component" value="Unassembled WGS sequence"/>
</dbReference>
<protein>
    <submittedName>
        <fullName evidence="3">Uncharacterized protein</fullName>
    </submittedName>
</protein>
<dbReference type="AlphaFoldDB" id="A0A8S2JDE5"/>
<organism evidence="3 4">
    <name type="scientific">Didymodactylos carnosus</name>
    <dbReference type="NCBI Taxonomy" id="1234261"/>
    <lineage>
        <taxon>Eukaryota</taxon>
        <taxon>Metazoa</taxon>
        <taxon>Spiralia</taxon>
        <taxon>Gnathifera</taxon>
        <taxon>Rotifera</taxon>
        <taxon>Eurotatoria</taxon>
        <taxon>Bdelloidea</taxon>
        <taxon>Philodinida</taxon>
        <taxon>Philodinidae</taxon>
        <taxon>Didymodactylos</taxon>
    </lineage>
</organism>
<evidence type="ECO:0000313" key="4">
    <source>
        <dbReference type="Proteomes" id="UP000682733"/>
    </source>
</evidence>
<evidence type="ECO:0000313" key="2">
    <source>
        <dbReference type="EMBL" id="CAF1025868.1"/>
    </source>
</evidence>
<dbReference type="EMBL" id="CAJNOK010007149">
    <property type="protein sequence ID" value="CAF1025868.1"/>
    <property type="molecule type" value="Genomic_DNA"/>
</dbReference>
<reference evidence="3" key="1">
    <citation type="submission" date="2021-02" db="EMBL/GenBank/DDBJ databases">
        <authorList>
            <person name="Nowell W R."/>
        </authorList>
    </citation>
    <scope>NUCLEOTIDE SEQUENCE</scope>
</reference>
<gene>
    <name evidence="2" type="ORF">OVA965_LOCUS15741</name>
    <name evidence="3" type="ORF">TMI583_LOCUS15750</name>
</gene>
<keyword evidence="1" id="KW-0732">Signal</keyword>
<dbReference type="EMBL" id="CAJOBA010007160">
    <property type="protein sequence ID" value="CAF3794332.1"/>
    <property type="molecule type" value="Genomic_DNA"/>
</dbReference>
<accession>A0A8S2JDE5</accession>
<feature type="signal peptide" evidence="1">
    <location>
        <begin position="1"/>
        <end position="19"/>
    </location>
</feature>
<comment type="caution">
    <text evidence="3">The sequence shown here is derived from an EMBL/GenBank/DDBJ whole genome shotgun (WGS) entry which is preliminary data.</text>
</comment>
<sequence length="112" mass="12613">MPNISKLLSMAIIPLPVLTPTPTDITSVTTQPPESAPRRLIIDRDRVNIEIHQLIWLDANVKNDNDSAATMASVRKIIDYTKVFDNVEECAARVSTIDNLQMFSTYKKRVDT</sequence>